<feature type="transmembrane region" description="Helical" evidence="1">
    <location>
        <begin position="32"/>
        <end position="52"/>
    </location>
</feature>
<accession>A0A6A5XE00</accession>
<reference evidence="2" key="1">
    <citation type="journal article" date="2020" name="Stud. Mycol.">
        <title>101 Dothideomycetes genomes: a test case for predicting lifestyles and emergence of pathogens.</title>
        <authorList>
            <person name="Haridas S."/>
            <person name="Albert R."/>
            <person name="Binder M."/>
            <person name="Bloem J."/>
            <person name="Labutti K."/>
            <person name="Salamov A."/>
            <person name="Andreopoulos B."/>
            <person name="Baker S."/>
            <person name="Barry K."/>
            <person name="Bills G."/>
            <person name="Bluhm B."/>
            <person name="Cannon C."/>
            <person name="Castanera R."/>
            <person name="Culley D."/>
            <person name="Daum C."/>
            <person name="Ezra D."/>
            <person name="Gonzalez J."/>
            <person name="Henrissat B."/>
            <person name="Kuo A."/>
            <person name="Liang C."/>
            <person name="Lipzen A."/>
            <person name="Lutzoni F."/>
            <person name="Magnuson J."/>
            <person name="Mondo S."/>
            <person name="Nolan M."/>
            <person name="Ohm R."/>
            <person name="Pangilinan J."/>
            <person name="Park H.-J."/>
            <person name="Ramirez L."/>
            <person name="Alfaro M."/>
            <person name="Sun H."/>
            <person name="Tritt A."/>
            <person name="Yoshinaga Y."/>
            <person name="Zwiers L.-H."/>
            <person name="Turgeon B."/>
            <person name="Goodwin S."/>
            <person name="Spatafora J."/>
            <person name="Crous P."/>
            <person name="Grigoriev I."/>
        </authorList>
    </citation>
    <scope>NUCLEOTIDE SEQUENCE</scope>
    <source>
        <strain evidence="2">CBS 175.79</strain>
    </source>
</reference>
<evidence type="ECO:0000313" key="2">
    <source>
        <dbReference type="EMBL" id="KAF2011091.1"/>
    </source>
</evidence>
<name>A0A6A5XE00_9PLEO</name>
<dbReference type="EMBL" id="ML978075">
    <property type="protein sequence ID" value="KAF2011091.1"/>
    <property type="molecule type" value="Genomic_DNA"/>
</dbReference>
<sequence length="79" mass="8712">MTDYTIYTTPAMTAPDGGQSDLINANSQHPHLIATAATCLALSFIFLASRLFTKAYLLKTLDLEDCKYTNRLTVQLLTV</sequence>
<evidence type="ECO:0000313" key="3">
    <source>
        <dbReference type="Proteomes" id="UP000799778"/>
    </source>
</evidence>
<keyword evidence="1" id="KW-1133">Transmembrane helix</keyword>
<organism evidence="2 3">
    <name type="scientific">Aaosphaeria arxii CBS 175.79</name>
    <dbReference type="NCBI Taxonomy" id="1450172"/>
    <lineage>
        <taxon>Eukaryota</taxon>
        <taxon>Fungi</taxon>
        <taxon>Dikarya</taxon>
        <taxon>Ascomycota</taxon>
        <taxon>Pezizomycotina</taxon>
        <taxon>Dothideomycetes</taxon>
        <taxon>Pleosporomycetidae</taxon>
        <taxon>Pleosporales</taxon>
        <taxon>Pleosporales incertae sedis</taxon>
        <taxon>Aaosphaeria</taxon>
    </lineage>
</organism>
<dbReference type="GeneID" id="54286592"/>
<dbReference type="OrthoDB" id="444631at2759"/>
<evidence type="ECO:0000256" key="1">
    <source>
        <dbReference type="SAM" id="Phobius"/>
    </source>
</evidence>
<dbReference type="Proteomes" id="UP000799778">
    <property type="component" value="Unassembled WGS sequence"/>
</dbReference>
<keyword evidence="3" id="KW-1185">Reference proteome</keyword>
<protein>
    <submittedName>
        <fullName evidence="2">Uncharacterized protein</fullName>
    </submittedName>
</protein>
<keyword evidence="1" id="KW-0812">Transmembrane</keyword>
<gene>
    <name evidence="2" type="ORF">BU24DRAFT_427300</name>
</gene>
<dbReference type="RefSeq" id="XP_033379430.1">
    <property type="nucleotide sequence ID" value="XM_033529195.1"/>
</dbReference>
<keyword evidence="1" id="KW-0472">Membrane</keyword>
<dbReference type="AlphaFoldDB" id="A0A6A5XE00"/>
<proteinExistence type="predicted"/>